<reference evidence="1 2" key="1">
    <citation type="submission" date="2014-04" db="EMBL/GenBank/DDBJ databases">
        <authorList>
            <consortium name="DOE Joint Genome Institute"/>
            <person name="Kuo A."/>
            <person name="Kohler A."/>
            <person name="Jargeat P."/>
            <person name="Nagy L.G."/>
            <person name="Floudas D."/>
            <person name="Copeland A."/>
            <person name="Barry K.W."/>
            <person name="Cichocki N."/>
            <person name="Veneault-Fourrey C."/>
            <person name="LaButti K."/>
            <person name="Lindquist E.A."/>
            <person name="Lipzen A."/>
            <person name="Lundell T."/>
            <person name="Morin E."/>
            <person name="Murat C."/>
            <person name="Sun H."/>
            <person name="Tunlid A."/>
            <person name="Henrissat B."/>
            <person name="Grigoriev I.V."/>
            <person name="Hibbett D.S."/>
            <person name="Martin F."/>
            <person name="Nordberg H.P."/>
            <person name="Cantor M.N."/>
            <person name="Hua S.X."/>
        </authorList>
    </citation>
    <scope>NUCLEOTIDE SEQUENCE [LARGE SCALE GENOMIC DNA]</scope>
    <source>
        <strain evidence="1 2">Ve08.2h10</strain>
    </source>
</reference>
<gene>
    <name evidence="1" type="ORF">PAXRUDRAFT_61778</name>
</gene>
<sequence length="158" mass="17331">QPVCRAAKCFVMHPCSSLHYLFHAFNLPPDNIESLVCSCYSPSTTIPYQTSITKTREAAIAEHDSVNDPIHIYCDGSGVGGKIGAAAVLHDKEHTIYEVEAVGLTLAAKFLASKKDPSFPISIYVNNQAVLQSGENPSAKPGYYILSHFHRMIHMIKK</sequence>
<dbReference type="Gene3D" id="3.30.420.10">
    <property type="entry name" value="Ribonuclease H-like superfamily/Ribonuclease H"/>
    <property type="match status" value="1"/>
</dbReference>
<dbReference type="EMBL" id="KN825338">
    <property type="protein sequence ID" value="KIK91873.1"/>
    <property type="molecule type" value="Genomic_DNA"/>
</dbReference>
<reference evidence="2" key="2">
    <citation type="submission" date="2015-01" db="EMBL/GenBank/DDBJ databases">
        <title>Evolutionary Origins and Diversification of the Mycorrhizal Mutualists.</title>
        <authorList>
            <consortium name="DOE Joint Genome Institute"/>
            <consortium name="Mycorrhizal Genomics Consortium"/>
            <person name="Kohler A."/>
            <person name="Kuo A."/>
            <person name="Nagy L.G."/>
            <person name="Floudas D."/>
            <person name="Copeland A."/>
            <person name="Barry K.W."/>
            <person name="Cichocki N."/>
            <person name="Veneault-Fourrey C."/>
            <person name="LaButti K."/>
            <person name="Lindquist E.A."/>
            <person name="Lipzen A."/>
            <person name="Lundell T."/>
            <person name="Morin E."/>
            <person name="Murat C."/>
            <person name="Riley R."/>
            <person name="Ohm R."/>
            <person name="Sun H."/>
            <person name="Tunlid A."/>
            <person name="Henrissat B."/>
            <person name="Grigoriev I.V."/>
            <person name="Hibbett D.S."/>
            <person name="Martin F."/>
        </authorList>
    </citation>
    <scope>NUCLEOTIDE SEQUENCE [LARGE SCALE GENOMIC DNA]</scope>
    <source>
        <strain evidence="2">Ve08.2h10</strain>
    </source>
</reference>
<dbReference type="InterPro" id="IPR012337">
    <property type="entry name" value="RNaseH-like_sf"/>
</dbReference>
<evidence type="ECO:0000313" key="1">
    <source>
        <dbReference type="EMBL" id="KIK91873.1"/>
    </source>
</evidence>
<dbReference type="InterPro" id="IPR036397">
    <property type="entry name" value="RNaseH_sf"/>
</dbReference>
<dbReference type="GO" id="GO:0003676">
    <property type="term" value="F:nucleic acid binding"/>
    <property type="evidence" value="ECO:0007669"/>
    <property type="project" value="InterPro"/>
</dbReference>
<keyword evidence="2" id="KW-1185">Reference proteome</keyword>
<proteinExistence type="predicted"/>
<dbReference type="SUPFAM" id="SSF53098">
    <property type="entry name" value="Ribonuclease H-like"/>
    <property type="match status" value="1"/>
</dbReference>
<evidence type="ECO:0008006" key="3">
    <source>
        <dbReference type="Google" id="ProtNLM"/>
    </source>
</evidence>
<evidence type="ECO:0000313" key="2">
    <source>
        <dbReference type="Proteomes" id="UP000054538"/>
    </source>
</evidence>
<feature type="non-terminal residue" evidence="1">
    <location>
        <position position="158"/>
    </location>
</feature>
<accession>A0A0D0DKX8</accession>
<organism evidence="1 2">
    <name type="scientific">Paxillus rubicundulus Ve08.2h10</name>
    <dbReference type="NCBI Taxonomy" id="930991"/>
    <lineage>
        <taxon>Eukaryota</taxon>
        <taxon>Fungi</taxon>
        <taxon>Dikarya</taxon>
        <taxon>Basidiomycota</taxon>
        <taxon>Agaricomycotina</taxon>
        <taxon>Agaricomycetes</taxon>
        <taxon>Agaricomycetidae</taxon>
        <taxon>Boletales</taxon>
        <taxon>Paxilineae</taxon>
        <taxon>Paxillaceae</taxon>
        <taxon>Paxillus</taxon>
    </lineage>
</organism>
<dbReference type="OrthoDB" id="3265515at2759"/>
<protein>
    <recommendedName>
        <fullName evidence="3">RNase H type-1 domain-containing protein</fullName>
    </recommendedName>
</protein>
<dbReference type="InParanoid" id="A0A0D0DKX8"/>
<name>A0A0D0DKX8_9AGAM</name>
<dbReference type="HOGENOM" id="CLU_1673468_0_0_1"/>
<dbReference type="AlphaFoldDB" id="A0A0D0DKX8"/>
<dbReference type="Proteomes" id="UP000054538">
    <property type="component" value="Unassembled WGS sequence"/>
</dbReference>
<feature type="non-terminal residue" evidence="1">
    <location>
        <position position="1"/>
    </location>
</feature>